<protein>
    <submittedName>
        <fullName evidence="1">Uncharacterized protein</fullName>
    </submittedName>
</protein>
<dbReference type="AlphaFoldDB" id="A0A7H4M8D0"/>
<comment type="caution">
    <text evidence="1">The sequence shown here is derived from an EMBL/GenBank/DDBJ whole genome shotgun (WGS) entry which is preliminary data.</text>
</comment>
<name>A0A7H4M8D0_KLEVA</name>
<proteinExistence type="predicted"/>
<dbReference type="EMBL" id="UGKR01000003">
    <property type="protein sequence ID" value="STS86580.1"/>
    <property type="molecule type" value="Genomic_DNA"/>
</dbReference>
<sequence length="85" mass="9258">MAAADHRIDRDAFANTRRRDLLADGIDNAEEFMTNNAGIFREGVVALIDVYIGTADPGKGDFHPYFMAARNGKPDVMQCSVGLAL</sequence>
<organism evidence="1 2">
    <name type="scientific">Klebsiella variicola</name>
    <dbReference type="NCBI Taxonomy" id="244366"/>
    <lineage>
        <taxon>Bacteria</taxon>
        <taxon>Pseudomonadati</taxon>
        <taxon>Pseudomonadota</taxon>
        <taxon>Gammaproteobacteria</taxon>
        <taxon>Enterobacterales</taxon>
        <taxon>Enterobacteriaceae</taxon>
        <taxon>Klebsiella/Raoultella group</taxon>
        <taxon>Klebsiella</taxon>
        <taxon>Klebsiella pneumoniae complex</taxon>
    </lineage>
</organism>
<gene>
    <name evidence="1" type="ORF">NCTC9177_00343</name>
</gene>
<evidence type="ECO:0000313" key="2">
    <source>
        <dbReference type="Proteomes" id="UP000254545"/>
    </source>
</evidence>
<dbReference type="Proteomes" id="UP000254545">
    <property type="component" value="Unassembled WGS sequence"/>
</dbReference>
<evidence type="ECO:0000313" key="1">
    <source>
        <dbReference type="EMBL" id="STS86580.1"/>
    </source>
</evidence>
<accession>A0A7H4M8D0</accession>
<reference evidence="1 2" key="1">
    <citation type="submission" date="2018-06" db="EMBL/GenBank/DDBJ databases">
        <authorList>
            <consortium name="Pathogen Informatics"/>
            <person name="Doyle S."/>
        </authorList>
    </citation>
    <scope>NUCLEOTIDE SEQUENCE [LARGE SCALE GENOMIC DNA]</scope>
    <source>
        <strain evidence="1 2">NCTC9177</strain>
    </source>
</reference>